<protein>
    <submittedName>
        <fullName evidence="3">Uncharacterized protein</fullName>
    </submittedName>
</protein>
<dbReference type="Proteomes" id="UP001218218">
    <property type="component" value="Unassembled WGS sequence"/>
</dbReference>
<dbReference type="AlphaFoldDB" id="A0AAD7AEI0"/>
<comment type="caution">
    <text evidence="3">The sequence shown here is derived from an EMBL/GenBank/DDBJ whole genome shotgun (WGS) entry which is preliminary data.</text>
</comment>
<keyword evidence="1" id="KW-0175">Coiled coil</keyword>
<feature type="coiled-coil region" evidence="1">
    <location>
        <begin position="285"/>
        <end position="347"/>
    </location>
</feature>
<evidence type="ECO:0000313" key="3">
    <source>
        <dbReference type="EMBL" id="KAJ7356638.1"/>
    </source>
</evidence>
<evidence type="ECO:0000256" key="2">
    <source>
        <dbReference type="SAM" id="MobiDB-lite"/>
    </source>
</evidence>
<sequence>MSVLIETLGELFDAWMKRDMPHIERVVCIFRARHFLTIWQFNIVNAETRYPDLFQKQSSFLADLSFQILMCLADQSILLLLTHLEYYPNIPFMLAAPIFWSTSMTLRAPSFRISRLANSSRCTNIFSFASAFFLWQYTMKKEKDLNKGYTFGFVDSGLKPEEIAALKNILSRQDINQACETAWKERCHCNAVWQKADIHPQFQAVNQTPEVYKPSDDEEDILDGTELVSDPKGLQSDTLRVPRSAPSITSGTTVDDPFPGLSLQSQALTHASHRILTEEYLAQKAEKIETKLVAIEEQLHNSGNRFQSGRMAITNLLNLISRGEFSLNHAAHQLQEAIQQSEGLRTETTFQKARYNRWIATGPPKQWNTGCDLHKALGDLVGTQPYGATPTSKDLVIVRSAVRMYLGEVQGIYRYGKHESFHEAEPLMDSVISVSRCTSRCIPYTESSSICATTAEPRAVRQYLLM</sequence>
<proteinExistence type="predicted"/>
<name>A0AAD7AEI0_9AGAR</name>
<organism evidence="3 4">
    <name type="scientific">Mycena albidolilacea</name>
    <dbReference type="NCBI Taxonomy" id="1033008"/>
    <lineage>
        <taxon>Eukaryota</taxon>
        <taxon>Fungi</taxon>
        <taxon>Dikarya</taxon>
        <taxon>Basidiomycota</taxon>
        <taxon>Agaricomycotina</taxon>
        <taxon>Agaricomycetes</taxon>
        <taxon>Agaricomycetidae</taxon>
        <taxon>Agaricales</taxon>
        <taxon>Marasmiineae</taxon>
        <taxon>Mycenaceae</taxon>
        <taxon>Mycena</taxon>
    </lineage>
</organism>
<gene>
    <name evidence="3" type="ORF">DFH08DRAFT_802651</name>
</gene>
<evidence type="ECO:0000256" key="1">
    <source>
        <dbReference type="SAM" id="Coils"/>
    </source>
</evidence>
<dbReference type="EMBL" id="JARIHO010000008">
    <property type="protein sequence ID" value="KAJ7356638.1"/>
    <property type="molecule type" value="Genomic_DNA"/>
</dbReference>
<feature type="region of interest" description="Disordered" evidence="2">
    <location>
        <begin position="232"/>
        <end position="255"/>
    </location>
</feature>
<evidence type="ECO:0000313" key="4">
    <source>
        <dbReference type="Proteomes" id="UP001218218"/>
    </source>
</evidence>
<keyword evidence="4" id="KW-1185">Reference proteome</keyword>
<accession>A0AAD7AEI0</accession>
<reference evidence="3" key="1">
    <citation type="submission" date="2023-03" db="EMBL/GenBank/DDBJ databases">
        <title>Massive genome expansion in bonnet fungi (Mycena s.s.) driven by repeated elements and novel gene families across ecological guilds.</title>
        <authorList>
            <consortium name="Lawrence Berkeley National Laboratory"/>
            <person name="Harder C.B."/>
            <person name="Miyauchi S."/>
            <person name="Viragh M."/>
            <person name="Kuo A."/>
            <person name="Thoen E."/>
            <person name="Andreopoulos B."/>
            <person name="Lu D."/>
            <person name="Skrede I."/>
            <person name="Drula E."/>
            <person name="Henrissat B."/>
            <person name="Morin E."/>
            <person name="Kohler A."/>
            <person name="Barry K."/>
            <person name="LaButti K."/>
            <person name="Morin E."/>
            <person name="Salamov A."/>
            <person name="Lipzen A."/>
            <person name="Mereny Z."/>
            <person name="Hegedus B."/>
            <person name="Baldrian P."/>
            <person name="Stursova M."/>
            <person name="Weitz H."/>
            <person name="Taylor A."/>
            <person name="Grigoriev I.V."/>
            <person name="Nagy L.G."/>
            <person name="Martin F."/>
            <person name="Kauserud H."/>
        </authorList>
    </citation>
    <scope>NUCLEOTIDE SEQUENCE</scope>
    <source>
        <strain evidence="3">CBHHK002</strain>
    </source>
</reference>